<sequence length="478" mass="54350">MDLRTKVVVLYLCITLMIILFIGIALPISLEDENIHVISEKSIETLNHIDFALTNYIEHSKYDVYALSLNENIETDDTSGFSNFLNNSDNCGYSSNETEQKIIKVLRDFQYTHPYVQSAYLGYENGAFIRSQQLGNITTYDPRTRPWYTLAKGNPGEVVITQPYKPITSSDIKIGISKAIVDQNGIVYGVVGTDITLINLTNYISGIKTDNEEGVIMTDRNGVILASGNSSLLFSDIQNILKDQTDNFLNTDEGFIVINDSYFIYYTSPELGWKIGEIIPFRILNEQIYESFIQILIFVVFALVLLSIITIFMINRTVISPISELTEVSRRIAETKDLDQKINTDIGDDEIATLARSLKSMVDTIRQDDLERKEMEKQVAISIKQIEDNISKLSILNDEIRNPLTVILAWAEMVEDDKTKELLLKQIYEIDSKITDLDRGWLQSEKVWKFLHRYYGIQCGEGACDVENTDKEPDENPG</sequence>
<dbReference type="Proteomes" id="UP000006565">
    <property type="component" value="Chromosome"/>
</dbReference>
<keyword evidence="9 11" id="KW-1133">Transmembrane helix</keyword>
<name>E1RJ46_METP4</name>
<dbReference type="EC" id="2.7.13.3" evidence="3"/>
<reference evidence="13 14" key="1">
    <citation type="journal article" date="2010" name="Stand. Genomic Sci.">
        <title>Complete genome sequence of Methanoplanus petrolearius type strain (SEBR 4847).</title>
        <authorList>
            <person name="Brambilla E."/>
            <person name="Djao O.D."/>
            <person name="Daligault H."/>
            <person name="Lapidus A."/>
            <person name="Lucas S."/>
            <person name="Hammon N."/>
            <person name="Nolan M."/>
            <person name="Tice H."/>
            <person name="Cheng J.F."/>
            <person name="Han C."/>
            <person name="Tapia R."/>
            <person name="Goodwin L."/>
            <person name="Pitluck S."/>
            <person name="Liolios K."/>
            <person name="Ivanova N."/>
            <person name="Mavromatis K."/>
            <person name="Mikhailova N."/>
            <person name="Pati A."/>
            <person name="Chen A."/>
            <person name="Palaniappan K."/>
            <person name="Land M."/>
            <person name="Hauser L."/>
            <person name="Chang Y.J."/>
            <person name="Jeffries C.D."/>
            <person name="Rohde M."/>
            <person name="Spring S."/>
            <person name="Sikorski J."/>
            <person name="Goker M."/>
            <person name="Woyke T."/>
            <person name="Bristow J."/>
            <person name="Eisen J.A."/>
            <person name="Markowitz V."/>
            <person name="Hugenholtz P."/>
            <person name="Kyrpides N.C."/>
            <person name="Klenk H.P."/>
        </authorList>
    </citation>
    <scope>NUCLEOTIDE SEQUENCE [LARGE SCALE GENOMIC DNA]</scope>
    <source>
        <strain evidence="14">DSM 11571 / OCM 486 / SEBR 4847</strain>
    </source>
</reference>
<dbReference type="SUPFAM" id="SSF158472">
    <property type="entry name" value="HAMP domain-like"/>
    <property type="match status" value="1"/>
</dbReference>
<proteinExistence type="predicted"/>
<gene>
    <name evidence="13" type="ordered locus">Mpet_1966</name>
</gene>
<dbReference type="EMBL" id="CP002117">
    <property type="protein sequence ID" value="ADN36716.1"/>
    <property type="molecule type" value="Genomic_DNA"/>
</dbReference>
<dbReference type="CDD" id="cd06225">
    <property type="entry name" value="HAMP"/>
    <property type="match status" value="1"/>
</dbReference>
<feature type="transmembrane region" description="Helical" evidence="11">
    <location>
        <begin position="7"/>
        <end position="30"/>
    </location>
</feature>
<dbReference type="AlphaFoldDB" id="E1RJ46"/>
<dbReference type="CDD" id="cd12913">
    <property type="entry name" value="PDC1_MCP_like"/>
    <property type="match status" value="1"/>
</dbReference>
<feature type="transmembrane region" description="Helical" evidence="11">
    <location>
        <begin position="292"/>
        <end position="314"/>
    </location>
</feature>
<dbReference type="GO" id="GO:0000155">
    <property type="term" value="F:phosphorelay sensor kinase activity"/>
    <property type="evidence" value="ECO:0007669"/>
    <property type="project" value="TreeGrafter"/>
</dbReference>
<keyword evidence="8" id="KW-0418">Kinase</keyword>
<dbReference type="KEGG" id="mpi:Mpet_1966"/>
<dbReference type="InterPro" id="IPR050398">
    <property type="entry name" value="HssS/ArlS-like"/>
</dbReference>
<dbReference type="SMART" id="SM00304">
    <property type="entry name" value="HAMP"/>
    <property type="match status" value="1"/>
</dbReference>
<dbReference type="PANTHER" id="PTHR45528:SF10">
    <property type="entry name" value="METHYL-ACCEPTING CHEMOTAXIS PROTEIN"/>
    <property type="match status" value="1"/>
</dbReference>
<evidence type="ECO:0000256" key="4">
    <source>
        <dbReference type="ARBA" id="ARBA00022475"/>
    </source>
</evidence>
<dbReference type="InterPro" id="IPR003660">
    <property type="entry name" value="HAMP_dom"/>
</dbReference>
<keyword evidence="14" id="KW-1185">Reference proteome</keyword>
<dbReference type="InterPro" id="IPR029151">
    <property type="entry name" value="Sensor-like_sf"/>
</dbReference>
<protein>
    <recommendedName>
        <fullName evidence="3">histidine kinase</fullName>
        <ecNumber evidence="3">2.7.13.3</ecNumber>
    </recommendedName>
</protein>
<evidence type="ECO:0000256" key="1">
    <source>
        <dbReference type="ARBA" id="ARBA00000085"/>
    </source>
</evidence>
<keyword evidence="4" id="KW-1003">Cell membrane</keyword>
<evidence type="ECO:0000256" key="3">
    <source>
        <dbReference type="ARBA" id="ARBA00012438"/>
    </source>
</evidence>
<dbReference type="STRING" id="679926.Mpet_1966"/>
<dbReference type="Gene3D" id="3.30.450.20">
    <property type="entry name" value="PAS domain"/>
    <property type="match status" value="2"/>
</dbReference>
<evidence type="ECO:0000256" key="7">
    <source>
        <dbReference type="ARBA" id="ARBA00022692"/>
    </source>
</evidence>
<evidence type="ECO:0000256" key="8">
    <source>
        <dbReference type="ARBA" id="ARBA00022777"/>
    </source>
</evidence>
<accession>E1RJ46</accession>
<comment type="catalytic activity">
    <reaction evidence="1">
        <text>ATP + protein L-histidine = ADP + protein N-phospho-L-histidine.</text>
        <dbReference type="EC" id="2.7.13.3"/>
    </reaction>
</comment>
<keyword evidence="5" id="KW-0597">Phosphoprotein</keyword>
<dbReference type="GO" id="GO:0005886">
    <property type="term" value="C:plasma membrane"/>
    <property type="evidence" value="ECO:0007669"/>
    <property type="project" value="UniProtKB-SubCell"/>
</dbReference>
<keyword evidence="10 11" id="KW-0472">Membrane</keyword>
<dbReference type="Pfam" id="PF00672">
    <property type="entry name" value="HAMP"/>
    <property type="match status" value="1"/>
</dbReference>
<evidence type="ECO:0000259" key="12">
    <source>
        <dbReference type="PROSITE" id="PS50885"/>
    </source>
</evidence>
<dbReference type="Gene3D" id="6.10.340.10">
    <property type="match status" value="1"/>
</dbReference>
<evidence type="ECO:0000256" key="5">
    <source>
        <dbReference type="ARBA" id="ARBA00022553"/>
    </source>
</evidence>
<evidence type="ECO:0000256" key="2">
    <source>
        <dbReference type="ARBA" id="ARBA00004651"/>
    </source>
</evidence>
<evidence type="ECO:0000256" key="10">
    <source>
        <dbReference type="ARBA" id="ARBA00023136"/>
    </source>
</evidence>
<dbReference type="HOGENOM" id="CLU_570638_0_0_2"/>
<evidence type="ECO:0000313" key="14">
    <source>
        <dbReference type="Proteomes" id="UP000006565"/>
    </source>
</evidence>
<evidence type="ECO:0000313" key="13">
    <source>
        <dbReference type="EMBL" id="ADN36716.1"/>
    </source>
</evidence>
<keyword evidence="6" id="KW-0808">Transferase</keyword>
<dbReference type="RefSeq" id="WP_013329893.1">
    <property type="nucleotide sequence ID" value="NC_014507.1"/>
</dbReference>
<keyword evidence="7 11" id="KW-0812">Transmembrane</keyword>
<organism evidence="13 14">
    <name type="scientific">Methanolacinia petrolearia (strain DSM 11571 / OCM 486 / SEBR 4847)</name>
    <name type="common">Methanoplanus petrolearius</name>
    <dbReference type="NCBI Taxonomy" id="679926"/>
    <lineage>
        <taxon>Archaea</taxon>
        <taxon>Methanobacteriati</taxon>
        <taxon>Methanobacteriota</taxon>
        <taxon>Stenosarchaea group</taxon>
        <taxon>Methanomicrobia</taxon>
        <taxon>Methanomicrobiales</taxon>
        <taxon>Methanomicrobiaceae</taxon>
        <taxon>Methanolacinia</taxon>
    </lineage>
</organism>
<dbReference type="eggNOG" id="arCOG02362">
    <property type="taxonomic scope" value="Archaea"/>
</dbReference>
<evidence type="ECO:0000256" key="11">
    <source>
        <dbReference type="SAM" id="Phobius"/>
    </source>
</evidence>
<evidence type="ECO:0000256" key="6">
    <source>
        <dbReference type="ARBA" id="ARBA00022679"/>
    </source>
</evidence>
<dbReference type="PANTHER" id="PTHR45528">
    <property type="entry name" value="SENSOR HISTIDINE KINASE CPXA"/>
    <property type="match status" value="1"/>
</dbReference>
<dbReference type="eggNOG" id="arCOG06538">
    <property type="taxonomic scope" value="Archaea"/>
</dbReference>
<dbReference type="Pfam" id="PF02743">
    <property type="entry name" value="dCache_1"/>
    <property type="match status" value="1"/>
</dbReference>
<comment type="subcellular location">
    <subcellularLocation>
        <location evidence="2">Cell membrane</location>
        <topology evidence="2">Multi-pass membrane protein</topology>
    </subcellularLocation>
</comment>
<dbReference type="PROSITE" id="PS50885">
    <property type="entry name" value="HAMP"/>
    <property type="match status" value="1"/>
</dbReference>
<dbReference type="InterPro" id="IPR033479">
    <property type="entry name" value="dCache_1"/>
</dbReference>
<dbReference type="GeneID" id="9744444"/>
<dbReference type="SUPFAM" id="SSF103190">
    <property type="entry name" value="Sensory domain-like"/>
    <property type="match status" value="1"/>
</dbReference>
<dbReference type="OrthoDB" id="342253at2157"/>
<feature type="domain" description="HAMP" evidence="12">
    <location>
        <begin position="316"/>
        <end position="370"/>
    </location>
</feature>
<evidence type="ECO:0000256" key="9">
    <source>
        <dbReference type="ARBA" id="ARBA00022989"/>
    </source>
</evidence>